<evidence type="ECO:0008006" key="4">
    <source>
        <dbReference type="Google" id="ProtNLM"/>
    </source>
</evidence>
<feature type="transmembrane region" description="Helical" evidence="1">
    <location>
        <begin position="42"/>
        <end position="68"/>
    </location>
</feature>
<reference evidence="2 3" key="1">
    <citation type="submission" date="2016-10" db="EMBL/GenBank/DDBJ databases">
        <authorList>
            <person name="de Groot N.N."/>
        </authorList>
    </citation>
    <scope>NUCLEOTIDE SEQUENCE [LARGE SCALE GENOMIC DNA]</scope>
    <source>
        <strain evidence="2 3">DSM 26130</strain>
    </source>
</reference>
<dbReference type="RefSeq" id="WP_093834232.1">
    <property type="nucleotide sequence ID" value="NZ_FOLQ01000031.1"/>
</dbReference>
<feature type="transmembrane region" description="Helical" evidence="1">
    <location>
        <begin position="101"/>
        <end position="124"/>
    </location>
</feature>
<sequence>MNKLIFIVRQLFKLFSALVGVSMLIIYLFVFPYVIASKTLPGYFFLIVGFFIYIGIILLTLETIVATFSELYNLKRKTILFSTKFKDGTPKPPSEKPTAGLSFFIILLSYFFIVHVYAITYLFLANYVPNSFDKVTVSFIDAFYLSFTSISVGPAGIQPNSSLTKIITMTEIFWGLIYTILVFSLSASLFSKADNREQQ</sequence>
<organism evidence="2 3">
    <name type="scientific">Spirosoma endophyticum</name>
    <dbReference type="NCBI Taxonomy" id="662367"/>
    <lineage>
        <taxon>Bacteria</taxon>
        <taxon>Pseudomonadati</taxon>
        <taxon>Bacteroidota</taxon>
        <taxon>Cytophagia</taxon>
        <taxon>Cytophagales</taxon>
        <taxon>Cytophagaceae</taxon>
        <taxon>Spirosoma</taxon>
    </lineage>
</organism>
<evidence type="ECO:0000256" key="1">
    <source>
        <dbReference type="SAM" id="Phobius"/>
    </source>
</evidence>
<dbReference type="SUPFAM" id="SSF81324">
    <property type="entry name" value="Voltage-gated potassium channels"/>
    <property type="match status" value="1"/>
</dbReference>
<protein>
    <recommendedName>
        <fullName evidence="4">Ion channel</fullName>
    </recommendedName>
</protein>
<keyword evidence="1" id="KW-1133">Transmembrane helix</keyword>
<evidence type="ECO:0000313" key="2">
    <source>
        <dbReference type="EMBL" id="SFF14525.1"/>
    </source>
</evidence>
<dbReference type="Proteomes" id="UP000198598">
    <property type="component" value="Unassembled WGS sequence"/>
</dbReference>
<proteinExistence type="predicted"/>
<feature type="transmembrane region" description="Helical" evidence="1">
    <location>
        <begin position="12"/>
        <end position="36"/>
    </location>
</feature>
<feature type="transmembrane region" description="Helical" evidence="1">
    <location>
        <begin position="172"/>
        <end position="190"/>
    </location>
</feature>
<keyword evidence="1" id="KW-0812">Transmembrane</keyword>
<keyword evidence="3" id="KW-1185">Reference proteome</keyword>
<gene>
    <name evidence="2" type="ORF">SAMN05216167_1313</name>
</gene>
<keyword evidence="1" id="KW-0472">Membrane</keyword>
<name>A0A1I2GAB0_9BACT</name>
<dbReference type="EMBL" id="FOLQ01000031">
    <property type="protein sequence ID" value="SFF14525.1"/>
    <property type="molecule type" value="Genomic_DNA"/>
</dbReference>
<dbReference type="AlphaFoldDB" id="A0A1I2GAB0"/>
<evidence type="ECO:0000313" key="3">
    <source>
        <dbReference type="Proteomes" id="UP000198598"/>
    </source>
</evidence>
<dbReference type="Gene3D" id="1.10.287.70">
    <property type="match status" value="1"/>
</dbReference>
<accession>A0A1I2GAB0</accession>